<dbReference type="EMBL" id="LJIJ01000010">
    <property type="protein sequence ID" value="ODN06162.1"/>
    <property type="molecule type" value="Genomic_DNA"/>
</dbReference>
<dbReference type="GO" id="GO:0045893">
    <property type="term" value="P:positive regulation of DNA-templated transcription"/>
    <property type="evidence" value="ECO:0007669"/>
    <property type="project" value="TreeGrafter"/>
</dbReference>
<dbReference type="PANTHER" id="PTHR31705:SF4">
    <property type="entry name" value="MEDIATOR OF RNA POLYMERASE II TRANSCRIPTION SUBUNIT 30"/>
    <property type="match status" value="1"/>
</dbReference>
<evidence type="ECO:0000313" key="12">
    <source>
        <dbReference type="Proteomes" id="UP000094527"/>
    </source>
</evidence>
<dbReference type="OMA" id="KNQEMKF"/>
<feature type="compositionally biased region" description="Low complexity" evidence="10">
    <location>
        <begin position="49"/>
        <end position="58"/>
    </location>
</feature>
<dbReference type="STRING" id="48709.A0A1D2NLN5"/>
<keyword evidence="4" id="KW-0805">Transcription regulation</keyword>
<proteinExistence type="inferred from homology"/>
<reference evidence="11 12" key="1">
    <citation type="journal article" date="2016" name="Genome Biol. Evol.">
        <title>Gene Family Evolution Reflects Adaptation to Soil Environmental Stressors in the Genome of the Collembolan Orchesella cincta.</title>
        <authorList>
            <person name="Faddeeva-Vakhrusheva A."/>
            <person name="Derks M.F."/>
            <person name="Anvar S.Y."/>
            <person name="Agamennone V."/>
            <person name="Suring W."/>
            <person name="Smit S."/>
            <person name="van Straalen N.M."/>
            <person name="Roelofs D."/>
        </authorList>
    </citation>
    <scope>NUCLEOTIDE SEQUENCE [LARGE SCALE GENOMIC DNA]</scope>
    <source>
        <tissue evidence="11">Mixed pool</tissue>
    </source>
</reference>
<name>A0A1D2NLN5_ORCCI</name>
<evidence type="ECO:0000256" key="5">
    <source>
        <dbReference type="ARBA" id="ARBA00023159"/>
    </source>
</evidence>
<feature type="region of interest" description="Disordered" evidence="10">
    <location>
        <begin position="1"/>
        <end position="58"/>
    </location>
</feature>
<dbReference type="Pfam" id="PF11315">
    <property type="entry name" value="Med30"/>
    <property type="match status" value="1"/>
</dbReference>
<evidence type="ECO:0000256" key="6">
    <source>
        <dbReference type="ARBA" id="ARBA00023163"/>
    </source>
</evidence>
<evidence type="ECO:0000256" key="2">
    <source>
        <dbReference type="ARBA" id="ARBA00010606"/>
    </source>
</evidence>
<comment type="caution">
    <text evidence="11">The sequence shown here is derived from an EMBL/GenBank/DDBJ whole genome shotgun (WGS) entry which is preliminary data.</text>
</comment>
<dbReference type="AlphaFoldDB" id="A0A1D2NLN5"/>
<organism evidence="11 12">
    <name type="scientific">Orchesella cincta</name>
    <name type="common">Springtail</name>
    <name type="synonym">Podura cincta</name>
    <dbReference type="NCBI Taxonomy" id="48709"/>
    <lineage>
        <taxon>Eukaryota</taxon>
        <taxon>Metazoa</taxon>
        <taxon>Ecdysozoa</taxon>
        <taxon>Arthropoda</taxon>
        <taxon>Hexapoda</taxon>
        <taxon>Collembola</taxon>
        <taxon>Entomobryomorpha</taxon>
        <taxon>Entomobryoidea</taxon>
        <taxon>Orchesellidae</taxon>
        <taxon>Orchesellinae</taxon>
        <taxon>Orchesella</taxon>
    </lineage>
</organism>
<evidence type="ECO:0000256" key="10">
    <source>
        <dbReference type="SAM" id="MobiDB-lite"/>
    </source>
</evidence>
<comment type="subcellular location">
    <subcellularLocation>
        <location evidence="1">Nucleus</location>
    </subcellularLocation>
</comment>
<keyword evidence="5" id="KW-0010">Activator</keyword>
<evidence type="ECO:0000256" key="9">
    <source>
        <dbReference type="ARBA" id="ARBA00031981"/>
    </source>
</evidence>
<sequence length="209" mass="23415">MMSSSHIPHGNMSSGPGGHSDGSSGPGSYGHPGGAGQQSMGAQQGGAPGQPTQQQQQQAKELNAAMLCRFGQETVQEIVARSQELFQLLRSTQPPDGKMNIGMDRKNKFQETLKNIKANFKRLRVIYEKIEESVPSNREIPFEEDILNKTDDSLVLDDKRNTEAYKQAVDEYKEMMDAVVVRNRHLKDTIDHLRTIIWDVNTMLSMRKE</sequence>
<evidence type="ECO:0000256" key="1">
    <source>
        <dbReference type="ARBA" id="ARBA00004123"/>
    </source>
</evidence>
<keyword evidence="12" id="KW-1185">Reference proteome</keyword>
<dbReference type="Proteomes" id="UP000094527">
    <property type="component" value="Unassembled WGS sequence"/>
</dbReference>
<evidence type="ECO:0000256" key="4">
    <source>
        <dbReference type="ARBA" id="ARBA00023015"/>
    </source>
</evidence>
<evidence type="ECO:0000256" key="3">
    <source>
        <dbReference type="ARBA" id="ARBA00019664"/>
    </source>
</evidence>
<dbReference type="PANTHER" id="PTHR31705">
    <property type="entry name" value="MEDIATOR OF RNA POLYMERASE II TRANSCRIPTION SUBUNIT 30"/>
    <property type="match status" value="1"/>
</dbReference>
<dbReference type="InterPro" id="IPR021019">
    <property type="entry name" value="Mediator_Med30_met"/>
</dbReference>
<gene>
    <name evidence="11" type="ORF">Ocin01_00517</name>
</gene>
<evidence type="ECO:0000313" key="11">
    <source>
        <dbReference type="EMBL" id="ODN06162.1"/>
    </source>
</evidence>
<comment type="similarity">
    <text evidence="2">Belongs to the Mediator complex subunit 30 family.</text>
</comment>
<accession>A0A1D2NLN5</accession>
<dbReference type="OrthoDB" id="10067025at2759"/>
<protein>
    <recommendedName>
        <fullName evidence="3">Mediator of RNA polymerase II transcription subunit 30</fullName>
    </recommendedName>
    <alternativeName>
        <fullName evidence="9">Mediator complex subunit 30</fullName>
    </alternativeName>
</protein>
<dbReference type="GO" id="GO:0003712">
    <property type="term" value="F:transcription coregulator activity"/>
    <property type="evidence" value="ECO:0007669"/>
    <property type="project" value="TreeGrafter"/>
</dbReference>
<evidence type="ECO:0000256" key="8">
    <source>
        <dbReference type="ARBA" id="ARBA00025687"/>
    </source>
</evidence>
<feature type="compositionally biased region" description="Gly residues" evidence="10">
    <location>
        <begin position="15"/>
        <end position="36"/>
    </location>
</feature>
<evidence type="ECO:0000256" key="7">
    <source>
        <dbReference type="ARBA" id="ARBA00023242"/>
    </source>
</evidence>
<comment type="function">
    <text evidence="8">Component of the Mediator complex, a coactivator involved in the regulated transcription of nearly all RNA polymerase II-dependent genes. Mediator functions as a bridge to convey information from gene-specific regulatory proteins to the basal RNA polymerase II transcription machinery. Mediator is recruited to promoters by direct interactions with regulatory proteins and serves as a scaffold for the assembly of a functional preinitiation complex with RNA polymerase II and the general transcription factors.</text>
</comment>
<keyword evidence="6" id="KW-0804">Transcription</keyword>
<keyword evidence="7" id="KW-0539">Nucleus</keyword>
<dbReference type="GO" id="GO:0016592">
    <property type="term" value="C:mediator complex"/>
    <property type="evidence" value="ECO:0007669"/>
    <property type="project" value="TreeGrafter"/>
</dbReference>